<reference evidence="2 3" key="1">
    <citation type="submission" date="2023-04" db="EMBL/GenBank/DDBJ databases">
        <title>Genome of Basidiobolus ranarum AG-B5.</title>
        <authorList>
            <person name="Stajich J.E."/>
            <person name="Carter-House D."/>
            <person name="Gryganskyi A."/>
        </authorList>
    </citation>
    <scope>NUCLEOTIDE SEQUENCE [LARGE SCALE GENOMIC DNA]</scope>
    <source>
        <strain evidence="2 3">AG-B5</strain>
    </source>
</reference>
<gene>
    <name evidence="2" type="ORF">K7432_009175</name>
</gene>
<dbReference type="EMBL" id="JASJQH010000551">
    <property type="protein sequence ID" value="KAK9763822.1"/>
    <property type="molecule type" value="Genomic_DNA"/>
</dbReference>
<feature type="region of interest" description="Disordered" evidence="1">
    <location>
        <begin position="307"/>
        <end position="329"/>
    </location>
</feature>
<evidence type="ECO:0008006" key="4">
    <source>
        <dbReference type="Google" id="ProtNLM"/>
    </source>
</evidence>
<proteinExistence type="predicted"/>
<feature type="compositionally biased region" description="Polar residues" evidence="1">
    <location>
        <begin position="313"/>
        <end position="329"/>
    </location>
</feature>
<dbReference type="InterPro" id="IPR014752">
    <property type="entry name" value="Arrestin-like_C"/>
</dbReference>
<dbReference type="SUPFAM" id="SSF81296">
    <property type="entry name" value="E set domains"/>
    <property type="match status" value="1"/>
</dbReference>
<sequence>MNTIRPKATSIQLRTLSNTVLVHEDYPDSFLHVSLDLKLHKSLKVHSIYLVLNGIYTRVRLSGLWKEKITRCTSHCNILERQGTEYYLGPGEYSYNCVVKIPNHTDQTTTTDIGKVEYQLHGVVETMKFHPNLTKTVPVYVHRVLPRCEELELADGLWEDMLRYQVMSNGIDYTLEDSLNIAFRLESLVDVSFPWKLTATLKESVGYYSRLKNGNAELKKRNRTISKVTKYKPEEPHISWATLNLPVNTSNTTVSYDCHGQYVSVSHHIEAKIEMVNDKRRKFISILPIRLIHPDVQQWLEKSDSTHLPRYSSLPTNPRATYMAQSTLK</sequence>
<evidence type="ECO:0000313" key="2">
    <source>
        <dbReference type="EMBL" id="KAK9763822.1"/>
    </source>
</evidence>
<accession>A0ABR2WQM5</accession>
<protein>
    <recommendedName>
        <fullName evidence="4">Arrestin C-terminal-like domain-containing protein</fullName>
    </recommendedName>
</protein>
<dbReference type="Proteomes" id="UP001479436">
    <property type="component" value="Unassembled WGS sequence"/>
</dbReference>
<name>A0ABR2WQM5_9FUNG</name>
<keyword evidence="3" id="KW-1185">Reference proteome</keyword>
<comment type="caution">
    <text evidence="2">The sequence shown here is derived from an EMBL/GenBank/DDBJ whole genome shotgun (WGS) entry which is preliminary data.</text>
</comment>
<dbReference type="Gene3D" id="2.60.40.640">
    <property type="match status" value="1"/>
</dbReference>
<evidence type="ECO:0000256" key="1">
    <source>
        <dbReference type="SAM" id="MobiDB-lite"/>
    </source>
</evidence>
<organism evidence="2 3">
    <name type="scientific">Basidiobolus ranarum</name>
    <dbReference type="NCBI Taxonomy" id="34480"/>
    <lineage>
        <taxon>Eukaryota</taxon>
        <taxon>Fungi</taxon>
        <taxon>Fungi incertae sedis</taxon>
        <taxon>Zoopagomycota</taxon>
        <taxon>Entomophthoromycotina</taxon>
        <taxon>Basidiobolomycetes</taxon>
        <taxon>Basidiobolales</taxon>
        <taxon>Basidiobolaceae</taxon>
        <taxon>Basidiobolus</taxon>
    </lineage>
</organism>
<evidence type="ECO:0000313" key="3">
    <source>
        <dbReference type="Proteomes" id="UP001479436"/>
    </source>
</evidence>
<dbReference type="InterPro" id="IPR014756">
    <property type="entry name" value="Ig_E-set"/>
</dbReference>